<proteinExistence type="predicted"/>
<accession>A0A0A9GNQ9</accession>
<protein>
    <submittedName>
        <fullName evidence="1">Uncharacterized protein</fullName>
    </submittedName>
</protein>
<organism evidence="1">
    <name type="scientific">Arundo donax</name>
    <name type="common">Giant reed</name>
    <name type="synonym">Donax arundinaceus</name>
    <dbReference type="NCBI Taxonomy" id="35708"/>
    <lineage>
        <taxon>Eukaryota</taxon>
        <taxon>Viridiplantae</taxon>
        <taxon>Streptophyta</taxon>
        <taxon>Embryophyta</taxon>
        <taxon>Tracheophyta</taxon>
        <taxon>Spermatophyta</taxon>
        <taxon>Magnoliopsida</taxon>
        <taxon>Liliopsida</taxon>
        <taxon>Poales</taxon>
        <taxon>Poaceae</taxon>
        <taxon>PACMAD clade</taxon>
        <taxon>Arundinoideae</taxon>
        <taxon>Arundineae</taxon>
        <taxon>Arundo</taxon>
    </lineage>
</organism>
<sequence>MFSCVAMYSRTLIISSDEGDRSVTTLQRCLTASRFEASEQQKMILLQPAYLPRNQPI</sequence>
<reference evidence="1" key="1">
    <citation type="submission" date="2014-09" db="EMBL/GenBank/DDBJ databases">
        <authorList>
            <person name="Magalhaes I.L.F."/>
            <person name="Oliveira U."/>
            <person name="Santos F.R."/>
            <person name="Vidigal T.H.D.A."/>
            <person name="Brescovit A.D."/>
            <person name="Santos A.J."/>
        </authorList>
    </citation>
    <scope>NUCLEOTIDE SEQUENCE</scope>
    <source>
        <tissue evidence="1">Shoot tissue taken approximately 20 cm above the soil surface</tissue>
    </source>
</reference>
<dbReference type="AlphaFoldDB" id="A0A0A9GNQ9"/>
<name>A0A0A9GNQ9_ARUDO</name>
<dbReference type="EMBL" id="GBRH01172847">
    <property type="protein sequence ID" value="JAE25049.1"/>
    <property type="molecule type" value="Transcribed_RNA"/>
</dbReference>
<evidence type="ECO:0000313" key="1">
    <source>
        <dbReference type="EMBL" id="JAE25049.1"/>
    </source>
</evidence>
<reference evidence="1" key="2">
    <citation type="journal article" date="2015" name="Data Brief">
        <title>Shoot transcriptome of the giant reed, Arundo donax.</title>
        <authorList>
            <person name="Barrero R.A."/>
            <person name="Guerrero F.D."/>
            <person name="Moolhuijzen P."/>
            <person name="Goolsby J.A."/>
            <person name="Tidwell J."/>
            <person name="Bellgard S.E."/>
            <person name="Bellgard M.I."/>
        </authorList>
    </citation>
    <scope>NUCLEOTIDE SEQUENCE</scope>
    <source>
        <tissue evidence="1">Shoot tissue taken approximately 20 cm above the soil surface</tissue>
    </source>
</reference>